<proteinExistence type="predicted"/>
<keyword evidence="3" id="KW-0328">Glycosyltransferase</keyword>
<dbReference type="RefSeq" id="WP_406696818.1">
    <property type="nucleotide sequence ID" value="NZ_CP155447.1"/>
</dbReference>
<dbReference type="InterPro" id="IPR050297">
    <property type="entry name" value="LipidA_mod_glycosyltrf_83"/>
</dbReference>
<dbReference type="GO" id="GO:0005886">
    <property type="term" value="C:plasma membrane"/>
    <property type="evidence" value="ECO:0007669"/>
    <property type="project" value="UniProtKB-SubCell"/>
</dbReference>
<gene>
    <name evidence="9" type="ORF">V5E97_38100</name>
</gene>
<feature type="transmembrane region" description="Helical" evidence="8">
    <location>
        <begin position="311"/>
        <end position="332"/>
    </location>
</feature>
<feature type="transmembrane region" description="Helical" evidence="8">
    <location>
        <begin position="226"/>
        <end position="244"/>
    </location>
</feature>
<dbReference type="AlphaFoldDB" id="A0AAU7CEZ7"/>
<keyword evidence="5 8" id="KW-0812">Transmembrane</keyword>
<feature type="transmembrane region" description="Helical" evidence="8">
    <location>
        <begin position="196"/>
        <end position="214"/>
    </location>
</feature>
<dbReference type="PANTHER" id="PTHR33908">
    <property type="entry name" value="MANNOSYLTRANSFERASE YKCB-RELATED"/>
    <property type="match status" value="1"/>
</dbReference>
<comment type="subcellular location">
    <subcellularLocation>
        <location evidence="1">Cell membrane</location>
        <topology evidence="1">Multi-pass membrane protein</topology>
    </subcellularLocation>
</comment>
<keyword evidence="6 8" id="KW-1133">Transmembrane helix</keyword>
<dbReference type="EMBL" id="CP155447">
    <property type="protein sequence ID" value="XBH04072.1"/>
    <property type="molecule type" value="Genomic_DNA"/>
</dbReference>
<organism evidence="9">
    <name type="scientific">Singulisphaera sp. Ch08</name>
    <dbReference type="NCBI Taxonomy" id="3120278"/>
    <lineage>
        <taxon>Bacteria</taxon>
        <taxon>Pseudomonadati</taxon>
        <taxon>Planctomycetota</taxon>
        <taxon>Planctomycetia</taxon>
        <taxon>Isosphaerales</taxon>
        <taxon>Isosphaeraceae</taxon>
        <taxon>Singulisphaera</taxon>
    </lineage>
</organism>
<feature type="transmembrane region" description="Helical" evidence="8">
    <location>
        <begin position="70"/>
        <end position="89"/>
    </location>
</feature>
<dbReference type="GO" id="GO:0016763">
    <property type="term" value="F:pentosyltransferase activity"/>
    <property type="evidence" value="ECO:0007669"/>
    <property type="project" value="TreeGrafter"/>
</dbReference>
<keyword evidence="4" id="KW-0808">Transferase</keyword>
<evidence type="ECO:0000256" key="3">
    <source>
        <dbReference type="ARBA" id="ARBA00022676"/>
    </source>
</evidence>
<sequence length="517" mass="55835">MPDKLGGLGDLLILLLLAWCPRIVLVLRGGQCYFPDETRYFQCWGVLKHLACGELGQAGDAVVDSVAHCFYTVICCVPAVAQCVVARLAGRTMRWVIIFEWLSVSTLILSLASVACIGLTYAIARRAGGDRREGLTAALIMACSSSMFYYARHLLPYDTSMALALLALWIGLADCPGLALSVLTGAVAGLAFLTYYGYWLIAAAAMAIHVLRGLPSGKSVARRGLAAGLGFVAPIALLILIAVARGSDLPSHLVNFSGTVTQGDFSEGWSLPWAYLWHAEHGLLLVWTLGAPLVLLPAARANREASARARGLHWLGLALSLYLVLVTVSTVMEKMVVYGRLVRQVVPFLCLGTACAVTRLLNGRPIGRSTIVATGLLMAQAAFNFGQPLAMRYPGEVLRQVTATYGPVARGLTFVGPLLDEGIPDDPFRSMENPGARPGEPVPARRTGHNSSYLMLNTQFLYPIHGHQGHPRGETILRIPHPEGFLPYQYEGLGVRERALLRTGQTVMELIDTHGRP</sequence>
<feature type="transmembrane region" description="Helical" evidence="8">
    <location>
        <begin position="281"/>
        <end position="299"/>
    </location>
</feature>
<feature type="transmembrane region" description="Helical" evidence="8">
    <location>
        <begin position="101"/>
        <end position="123"/>
    </location>
</feature>
<feature type="transmembrane region" description="Helical" evidence="8">
    <location>
        <begin position="135"/>
        <end position="151"/>
    </location>
</feature>
<evidence type="ECO:0000256" key="6">
    <source>
        <dbReference type="ARBA" id="ARBA00022989"/>
    </source>
</evidence>
<reference evidence="9" key="1">
    <citation type="submission" date="2024-05" db="EMBL/GenBank/DDBJ databases">
        <title>Planctomycetes of the genus Singulisphaera possess chitinolytic capabilities.</title>
        <authorList>
            <person name="Ivanova A."/>
        </authorList>
    </citation>
    <scope>NUCLEOTIDE SEQUENCE</scope>
    <source>
        <strain evidence="9">Ch08T</strain>
    </source>
</reference>
<evidence type="ECO:0008006" key="10">
    <source>
        <dbReference type="Google" id="ProtNLM"/>
    </source>
</evidence>
<evidence type="ECO:0000256" key="2">
    <source>
        <dbReference type="ARBA" id="ARBA00022475"/>
    </source>
</evidence>
<evidence type="ECO:0000256" key="4">
    <source>
        <dbReference type="ARBA" id="ARBA00022679"/>
    </source>
</evidence>
<evidence type="ECO:0000256" key="5">
    <source>
        <dbReference type="ARBA" id="ARBA00022692"/>
    </source>
</evidence>
<accession>A0AAU7CEZ7</accession>
<feature type="transmembrane region" description="Helical" evidence="8">
    <location>
        <begin position="163"/>
        <end position="190"/>
    </location>
</feature>
<protein>
    <recommendedName>
        <fullName evidence="10">Glycosyltransferase RgtA/B/C/D-like domain-containing protein</fullName>
    </recommendedName>
</protein>
<keyword evidence="2" id="KW-1003">Cell membrane</keyword>
<evidence type="ECO:0000313" key="9">
    <source>
        <dbReference type="EMBL" id="XBH04072.1"/>
    </source>
</evidence>
<evidence type="ECO:0000256" key="7">
    <source>
        <dbReference type="ARBA" id="ARBA00023136"/>
    </source>
</evidence>
<dbReference type="GO" id="GO:0009103">
    <property type="term" value="P:lipopolysaccharide biosynthetic process"/>
    <property type="evidence" value="ECO:0007669"/>
    <property type="project" value="UniProtKB-ARBA"/>
</dbReference>
<keyword evidence="7 8" id="KW-0472">Membrane</keyword>
<name>A0AAU7CEZ7_9BACT</name>
<evidence type="ECO:0000256" key="1">
    <source>
        <dbReference type="ARBA" id="ARBA00004651"/>
    </source>
</evidence>
<evidence type="ECO:0000256" key="8">
    <source>
        <dbReference type="SAM" id="Phobius"/>
    </source>
</evidence>
<dbReference type="PANTHER" id="PTHR33908:SF11">
    <property type="entry name" value="MEMBRANE PROTEIN"/>
    <property type="match status" value="1"/>
</dbReference>
<feature type="transmembrane region" description="Helical" evidence="8">
    <location>
        <begin position="344"/>
        <end position="361"/>
    </location>
</feature>